<dbReference type="Gene3D" id="3.30.950.30">
    <property type="entry name" value="Schlafen, AAA domain"/>
    <property type="match status" value="1"/>
</dbReference>
<evidence type="ECO:0000313" key="2">
    <source>
        <dbReference type="EMBL" id="MBO8447334.1"/>
    </source>
</evidence>
<proteinExistence type="predicted"/>
<dbReference type="AlphaFoldDB" id="A0A9D9EGQ2"/>
<accession>A0A9D9EGQ2</accession>
<feature type="domain" description="Schlafen AlbA-2" evidence="1">
    <location>
        <begin position="13"/>
        <end position="126"/>
    </location>
</feature>
<dbReference type="EMBL" id="JADIMR010000093">
    <property type="protein sequence ID" value="MBO8447334.1"/>
    <property type="molecule type" value="Genomic_DNA"/>
</dbReference>
<dbReference type="Proteomes" id="UP000823637">
    <property type="component" value="Unassembled WGS sequence"/>
</dbReference>
<evidence type="ECO:0000259" key="1">
    <source>
        <dbReference type="Pfam" id="PF04326"/>
    </source>
</evidence>
<comment type="caution">
    <text evidence="2">The sequence shown here is derived from an EMBL/GenBank/DDBJ whole genome shotgun (WGS) entry which is preliminary data.</text>
</comment>
<protein>
    <submittedName>
        <fullName evidence="2">ATP-binding protein</fullName>
    </submittedName>
</protein>
<keyword evidence="2" id="KW-0067">ATP-binding</keyword>
<dbReference type="PANTHER" id="PTHR30595">
    <property type="entry name" value="GLPR-RELATED TRANSCRIPTIONAL REPRESSOR"/>
    <property type="match status" value="1"/>
</dbReference>
<dbReference type="PANTHER" id="PTHR30595:SF6">
    <property type="entry name" value="SCHLAFEN ALBA-2 DOMAIN-CONTAINING PROTEIN"/>
    <property type="match status" value="1"/>
</dbReference>
<dbReference type="InterPro" id="IPR038461">
    <property type="entry name" value="Schlafen_AlbA_2_dom_sf"/>
</dbReference>
<sequence>MLTIREIFDVGANDVEFLRSVDLRKRKRWLATVVAMANSKGGVIFFGVESDENVVGCDKNPDLIPFIKNSIASEIQPAVEYNVFEYSLNFNDKNVLVLSVQEGALKPYYYLGDSIKKVFIRVDGATKFAHSSDFHALKPRVTRYGRDQRNPMK</sequence>
<gene>
    <name evidence="2" type="ORF">IAC32_06280</name>
</gene>
<evidence type="ECO:0000313" key="3">
    <source>
        <dbReference type="Proteomes" id="UP000823637"/>
    </source>
</evidence>
<name>A0A9D9EGQ2_9BACT</name>
<reference evidence="2" key="1">
    <citation type="submission" date="2020-10" db="EMBL/GenBank/DDBJ databases">
        <authorList>
            <person name="Gilroy R."/>
        </authorList>
    </citation>
    <scope>NUCLEOTIDE SEQUENCE</scope>
    <source>
        <strain evidence="2">D3-1215</strain>
    </source>
</reference>
<organism evidence="2 3">
    <name type="scientific">Candidatus Enterocola intestinipullorum</name>
    <dbReference type="NCBI Taxonomy" id="2840783"/>
    <lineage>
        <taxon>Bacteria</taxon>
        <taxon>Pseudomonadati</taxon>
        <taxon>Bacteroidota</taxon>
        <taxon>Bacteroidia</taxon>
        <taxon>Bacteroidales</taxon>
        <taxon>Candidatus Enterocola</taxon>
    </lineage>
</organism>
<keyword evidence="2" id="KW-0547">Nucleotide-binding</keyword>
<dbReference type="InterPro" id="IPR007421">
    <property type="entry name" value="Schlafen_AlbA_2_dom"/>
</dbReference>
<reference evidence="2" key="2">
    <citation type="journal article" date="2021" name="PeerJ">
        <title>Extensive microbial diversity within the chicken gut microbiome revealed by metagenomics and culture.</title>
        <authorList>
            <person name="Gilroy R."/>
            <person name="Ravi A."/>
            <person name="Getino M."/>
            <person name="Pursley I."/>
            <person name="Horton D.L."/>
            <person name="Alikhan N.F."/>
            <person name="Baker D."/>
            <person name="Gharbi K."/>
            <person name="Hall N."/>
            <person name="Watson M."/>
            <person name="Adriaenssens E.M."/>
            <person name="Foster-Nyarko E."/>
            <person name="Jarju S."/>
            <person name="Secka A."/>
            <person name="Antonio M."/>
            <person name="Oren A."/>
            <person name="Chaudhuri R.R."/>
            <person name="La Ragione R."/>
            <person name="Hildebrand F."/>
            <person name="Pallen M.J."/>
        </authorList>
    </citation>
    <scope>NUCLEOTIDE SEQUENCE</scope>
    <source>
        <strain evidence="2">D3-1215</strain>
    </source>
</reference>
<dbReference type="GO" id="GO:0005524">
    <property type="term" value="F:ATP binding"/>
    <property type="evidence" value="ECO:0007669"/>
    <property type="project" value="UniProtKB-KW"/>
</dbReference>
<dbReference type="Pfam" id="PF04326">
    <property type="entry name" value="SLFN_AlbA_2"/>
    <property type="match status" value="1"/>
</dbReference>